<name>A0A8H4PQJ3_9HYPO</name>
<dbReference type="SUPFAM" id="SSF51905">
    <property type="entry name" value="FAD/NAD(P)-binding domain"/>
    <property type="match status" value="1"/>
</dbReference>
<accession>A0A8H4PQJ3</accession>
<keyword evidence="2" id="KW-0285">Flavoprotein</keyword>
<evidence type="ECO:0000256" key="3">
    <source>
        <dbReference type="ARBA" id="ARBA00022827"/>
    </source>
</evidence>
<evidence type="ECO:0000256" key="4">
    <source>
        <dbReference type="ARBA" id="ARBA00023002"/>
    </source>
</evidence>
<dbReference type="PANTHER" id="PTHR47178:SF1">
    <property type="entry name" value="FAD-BINDING DOMAIN-CONTAINING PROTEIN-RELATED"/>
    <property type="match status" value="1"/>
</dbReference>
<dbReference type="PANTHER" id="PTHR47178">
    <property type="entry name" value="MONOOXYGENASE, FAD-BINDING"/>
    <property type="match status" value="1"/>
</dbReference>
<organism evidence="8 9">
    <name type="scientific">Ophiocordyceps sinensis</name>
    <dbReference type="NCBI Taxonomy" id="72228"/>
    <lineage>
        <taxon>Eukaryota</taxon>
        <taxon>Fungi</taxon>
        <taxon>Dikarya</taxon>
        <taxon>Ascomycota</taxon>
        <taxon>Pezizomycotina</taxon>
        <taxon>Sordariomycetes</taxon>
        <taxon>Hypocreomycetidae</taxon>
        <taxon>Hypocreales</taxon>
        <taxon>Ophiocordycipitaceae</taxon>
        <taxon>Ophiocordyceps</taxon>
    </lineage>
</organism>
<dbReference type="PRINTS" id="PR00420">
    <property type="entry name" value="RNGMNOXGNASE"/>
</dbReference>
<proteinExistence type="predicted"/>
<evidence type="ECO:0000256" key="1">
    <source>
        <dbReference type="ARBA" id="ARBA00001974"/>
    </source>
</evidence>
<evidence type="ECO:0000259" key="7">
    <source>
        <dbReference type="Pfam" id="PF01494"/>
    </source>
</evidence>
<keyword evidence="9" id="KW-1185">Reference proteome</keyword>
<keyword evidence="4" id="KW-0560">Oxidoreductase</keyword>
<dbReference type="GO" id="GO:0071949">
    <property type="term" value="F:FAD binding"/>
    <property type="evidence" value="ECO:0007669"/>
    <property type="project" value="InterPro"/>
</dbReference>
<dbReference type="OrthoDB" id="47494at2759"/>
<comment type="caution">
    <text evidence="8">The sequence shown here is derived from an EMBL/GenBank/DDBJ whole genome shotgun (WGS) entry which is preliminary data.</text>
</comment>
<dbReference type="GO" id="GO:0004497">
    <property type="term" value="F:monooxygenase activity"/>
    <property type="evidence" value="ECO:0007669"/>
    <property type="project" value="UniProtKB-KW"/>
</dbReference>
<dbReference type="Gene3D" id="3.50.50.60">
    <property type="entry name" value="FAD/NAD(P)-binding domain"/>
    <property type="match status" value="1"/>
</dbReference>
<evidence type="ECO:0000256" key="6">
    <source>
        <dbReference type="SAM" id="SignalP"/>
    </source>
</evidence>
<feature type="signal peptide" evidence="6">
    <location>
        <begin position="1"/>
        <end position="16"/>
    </location>
</feature>
<reference evidence="8 9" key="1">
    <citation type="journal article" date="2020" name="Genome Biol. Evol.">
        <title>A new high-quality draft genome assembly of the Chinese cordyceps Ophiocordyceps sinensis.</title>
        <authorList>
            <person name="Shu R."/>
            <person name="Zhang J."/>
            <person name="Meng Q."/>
            <person name="Zhang H."/>
            <person name="Zhou G."/>
            <person name="Li M."/>
            <person name="Wu P."/>
            <person name="Zhao Y."/>
            <person name="Chen C."/>
            <person name="Qin Q."/>
        </authorList>
    </citation>
    <scope>NUCLEOTIDE SEQUENCE [LARGE SCALE GENOMIC DNA]</scope>
    <source>
        <strain evidence="8 9">IOZ07</strain>
    </source>
</reference>
<dbReference type="Proteomes" id="UP000557566">
    <property type="component" value="Unassembled WGS sequence"/>
</dbReference>
<dbReference type="InterPro" id="IPR036188">
    <property type="entry name" value="FAD/NAD-bd_sf"/>
</dbReference>
<evidence type="ECO:0000313" key="8">
    <source>
        <dbReference type="EMBL" id="KAF4508590.1"/>
    </source>
</evidence>
<sequence length="411" mass="44723">MSVLICGAGVVGLCLAHGLKKANIAFEIYERDAHIDARPHGWAITLHWALPFLRQLLDAASLDAIDAVQVDPEAGRCDSGNFLFLNLATLEAKFRIPANERRRVNRERLRKALLLGVADHVHWGKRLDRVELVEGEGEGQGEGQGEGGGVRAVFEDGSEARGRLLVGAEGSSSRTREFLVPDGHENHQLPAKLVGAAVDLTPDQAKPLRDIDPLLFQGCHPQTGNYLWVSLLETPETNGSRGTAGQHYRVQVIMSWLVDDAAAQQVPAADAARLAEMQRRAADFHPSLRALVDAIPASTAVMEIALQDWPCRPWDNRGGRVTLVGDAAHAMTMYRGEAANHGILDAFYLCRALERAGPGAQKRALDGYEAEMKQRAGPAVLLSRQACLDAHDYDGLNENSAVLKRRAAQTD</sequence>
<evidence type="ECO:0000256" key="2">
    <source>
        <dbReference type="ARBA" id="ARBA00022630"/>
    </source>
</evidence>
<feature type="chain" id="PRO_5034917130" description="FAD-binding domain-containing protein" evidence="6">
    <location>
        <begin position="17"/>
        <end position="411"/>
    </location>
</feature>
<comment type="cofactor">
    <cofactor evidence="1">
        <name>FAD</name>
        <dbReference type="ChEBI" id="CHEBI:57692"/>
    </cofactor>
</comment>
<dbReference type="Pfam" id="PF01494">
    <property type="entry name" value="FAD_binding_3"/>
    <property type="match status" value="1"/>
</dbReference>
<keyword evidence="5" id="KW-0503">Monooxygenase</keyword>
<keyword evidence="6" id="KW-0732">Signal</keyword>
<evidence type="ECO:0000256" key="5">
    <source>
        <dbReference type="ARBA" id="ARBA00023033"/>
    </source>
</evidence>
<keyword evidence="3" id="KW-0274">FAD</keyword>
<feature type="domain" description="FAD-binding" evidence="7">
    <location>
        <begin position="148"/>
        <end position="377"/>
    </location>
</feature>
<dbReference type="EMBL" id="JAAVMX010000005">
    <property type="protein sequence ID" value="KAF4508590.1"/>
    <property type="molecule type" value="Genomic_DNA"/>
</dbReference>
<dbReference type="AlphaFoldDB" id="A0A8H4PQJ3"/>
<protein>
    <recommendedName>
        <fullName evidence="7">FAD-binding domain-containing protein</fullName>
    </recommendedName>
</protein>
<gene>
    <name evidence="8" type="ORF">G6O67_004947</name>
</gene>
<dbReference type="InterPro" id="IPR002938">
    <property type="entry name" value="FAD-bd"/>
</dbReference>
<evidence type="ECO:0000313" key="9">
    <source>
        <dbReference type="Proteomes" id="UP000557566"/>
    </source>
</evidence>